<name>A0A0F7LC03_9VIRU</name>
<reference evidence="2" key="1">
    <citation type="journal article" date="2015" name="Front. Microbiol.">
        <title>Combining genomic sequencing methods to explore viral diversity and reveal potential virus-host interactions.</title>
        <authorList>
            <person name="Chow C.E."/>
            <person name="Winget D.M."/>
            <person name="White R.A.III."/>
            <person name="Hallam S.J."/>
            <person name="Suttle C.A."/>
        </authorList>
    </citation>
    <scope>NUCLEOTIDE SEQUENCE</scope>
    <source>
        <strain evidence="2">Oxic3_2</strain>
    </source>
</reference>
<dbReference type="EMBL" id="KR029608">
    <property type="protein sequence ID" value="AKH48726.1"/>
    <property type="molecule type" value="Genomic_DNA"/>
</dbReference>
<proteinExistence type="predicted"/>
<accession>A0A0F7LC03</accession>
<evidence type="ECO:0000313" key="2">
    <source>
        <dbReference type="EMBL" id="AKH48726.1"/>
    </source>
</evidence>
<reference evidence="2" key="2">
    <citation type="submission" date="2015-03" db="EMBL/GenBank/DDBJ databases">
        <authorList>
            <person name="Chow C.-E.T."/>
            <person name="Winget D.M."/>
            <person name="White R.A.III."/>
            <person name="Hallam S.J."/>
            <person name="Suttle C.A."/>
        </authorList>
    </citation>
    <scope>NUCLEOTIDE SEQUENCE</scope>
    <source>
        <strain evidence="2">Oxic3_2</strain>
    </source>
</reference>
<sequence length="52" mass="6147">MMIFFIPFRLNILVIIVNTPLIFWFCVEFTPFVIKGTSITETLVSIQCPWCY</sequence>
<keyword evidence="1" id="KW-1133">Transmembrane helix</keyword>
<keyword evidence="1" id="KW-0812">Transmembrane</keyword>
<organism evidence="2">
    <name type="scientific">uncultured marine virus</name>
    <dbReference type="NCBI Taxonomy" id="186617"/>
    <lineage>
        <taxon>Viruses</taxon>
        <taxon>environmental samples</taxon>
    </lineage>
</organism>
<evidence type="ECO:0000256" key="1">
    <source>
        <dbReference type="SAM" id="Phobius"/>
    </source>
</evidence>
<keyword evidence="1" id="KW-0472">Membrane</keyword>
<feature type="transmembrane region" description="Helical" evidence="1">
    <location>
        <begin position="12"/>
        <end position="34"/>
    </location>
</feature>
<protein>
    <submittedName>
        <fullName evidence="2">Uncharacterized protein</fullName>
    </submittedName>
</protein>